<organism evidence="2 3">
    <name type="scientific">Methylomonas methanica (strain DSM 25384 / MC09)</name>
    <dbReference type="NCBI Taxonomy" id="857087"/>
    <lineage>
        <taxon>Bacteria</taxon>
        <taxon>Pseudomonadati</taxon>
        <taxon>Pseudomonadota</taxon>
        <taxon>Gammaproteobacteria</taxon>
        <taxon>Methylococcales</taxon>
        <taxon>Methylococcaceae</taxon>
        <taxon>Methylomonas</taxon>
    </lineage>
</organism>
<sequence length="129" mass="13887">MKTHNTNTSNYFPIAAAAILSGLLSFNVGATETSIPGKDAALIYQSKSANPSIYSYLNSVPGKVSAKPELVYVSRAYGPAIHSYAHVGAEMVVPWNVEYVDTAYGQAIYSYDNNNHSEGVVDVLPLEIK</sequence>
<keyword evidence="1" id="KW-0732">Signal</keyword>
<dbReference type="eggNOG" id="ENOG502ZCXK">
    <property type="taxonomic scope" value="Bacteria"/>
</dbReference>
<dbReference type="OrthoDB" id="5571438at2"/>
<reference evidence="2 3" key="1">
    <citation type="journal article" date="2011" name="J. Bacteriol.">
        <title>Complete Genome Sequence of the Aerobic Marine Methanotroph Methylomonas methanica MC09.</title>
        <authorList>
            <person name="Boden R."/>
            <person name="Cunliffe M."/>
            <person name="Scanlan J."/>
            <person name="Moussard H."/>
            <person name="Kits K.D."/>
            <person name="Klotz M.G."/>
            <person name="Jetten M.S."/>
            <person name="Vuilleumier S."/>
            <person name="Han J."/>
            <person name="Peters L."/>
            <person name="Mikhailova N."/>
            <person name="Teshima H."/>
            <person name="Tapia R."/>
            <person name="Kyrpides N."/>
            <person name="Ivanova N."/>
            <person name="Pagani I."/>
            <person name="Cheng J.F."/>
            <person name="Goodwin L."/>
            <person name="Han C."/>
            <person name="Hauser L."/>
            <person name="Land M.L."/>
            <person name="Lapidus A."/>
            <person name="Lucas S."/>
            <person name="Pitluck S."/>
            <person name="Woyke T."/>
            <person name="Stein L."/>
            <person name="Murrell J.C."/>
        </authorList>
    </citation>
    <scope>NUCLEOTIDE SEQUENCE [LARGE SCALE GENOMIC DNA]</scope>
    <source>
        <strain evidence="2 3">MC09</strain>
    </source>
</reference>
<dbReference type="Proteomes" id="UP000008888">
    <property type="component" value="Chromosome"/>
</dbReference>
<proteinExistence type="predicted"/>
<evidence type="ECO:0000313" key="2">
    <source>
        <dbReference type="EMBL" id="AEF99949.1"/>
    </source>
</evidence>
<dbReference type="RefSeq" id="WP_013818205.1">
    <property type="nucleotide sequence ID" value="NC_015572.1"/>
</dbReference>
<accession>F9ZZY1</accession>
<dbReference type="EMBL" id="CP002738">
    <property type="protein sequence ID" value="AEF99949.1"/>
    <property type="molecule type" value="Genomic_DNA"/>
</dbReference>
<dbReference type="HOGENOM" id="CLU_1946300_0_0_6"/>
<dbReference type="AlphaFoldDB" id="F9ZZY1"/>
<evidence type="ECO:0000256" key="1">
    <source>
        <dbReference type="SAM" id="SignalP"/>
    </source>
</evidence>
<keyword evidence="3" id="KW-1185">Reference proteome</keyword>
<reference evidence="3" key="3">
    <citation type="submission" date="2011-05" db="EMBL/GenBank/DDBJ databases">
        <title>Complete sequence of Methylomonas methanica MC09.</title>
        <authorList>
            <consortium name="US DOE Joint Genome Institute"/>
            <person name="Lucas S."/>
            <person name="Han J."/>
            <person name="Lapidus A."/>
            <person name="Cheng J.-F."/>
            <person name="Goodwin L."/>
            <person name="Pitluck S."/>
            <person name="Peters L."/>
            <person name="Mikhailova N."/>
            <person name="Teshima H."/>
            <person name="Han C."/>
            <person name="Tapia R."/>
            <person name="Land M."/>
            <person name="Hauser L."/>
            <person name="Kyrpides N."/>
            <person name="Ivanova N."/>
            <person name="Pagani I."/>
            <person name="Stein L."/>
            <person name="Woyke T."/>
        </authorList>
    </citation>
    <scope>NUCLEOTIDE SEQUENCE [LARGE SCALE GENOMIC DNA]</scope>
    <source>
        <strain evidence="3">MC09</strain>
    </source>
</reference>
<feature type="chain" id="PRO_5003392444" evidence="1">
    <location>
        <begin position="31"/>
        <end position="129"/>
    </location>
</feature>
<feature type="signal peptide" evidence="1">
    <location>
        <begin position="1"/>
        <end position="30"/>
    </location>
</feature>
<reference key="2">
    <citation type="submission" date="2011-05" db="EMBL/GenBank/DDBJ databases">
        <title>Complete genome sequence of the aerobic marine methanotroph Methylomonas methanica MC09.</title>
        <authorList>
            <person name="Boden R."/>
            <person name="Cunliffe M."/>
            <person name="Scanlan J."/>
            <person name="Moussard H."/>
            <person name="Kits K.D."/>
            <person name="Klotz M."/>
            <person name="Jetten M."/>
            <person name="Vuilleumier S."/>
            <person name="Han J."/>
            <person name="Peters L."/>
            <person name="Mikhailova N."/>
            <person name="Teshima H."/>
            <person name="Tapia R."/>
            <person name="Kyrpides N."/>
            <person name="Ivanova N."/>
            <person name="Pagani I."/>
            <person name="Cheng J.-F."/>
            <person name="Goodwin L."/>
            <person name="Han C."/>
            <person name="Hauser L."/>
            <person name="Land M."/>
            <person name="Lapidus A."/>
            <person name="Lucas S."/>
            <person name="Pitluck S."/>
            <person name="Woyke T."/>
            <person name="Stein L.Y."/>
            <person name="Murrell C."/>
        </authorList>
    </citation>
    <scope>NUCLEOTIDE SEQUENCE</scope>
    <source>
        <strain>MC09</strain>
    </source>
</reference>
<dbReference type="KEGG" id="mmt:Metme_1528"/>
<name>F9ZZY1_METMM</name>
<protein>
    <submittedName>
        <fullName evidence="2">Uncharacterized protein</fullName>
    </submittedName>
</protein>
<evidence type="ECO:0000313" key="3">
    <source>
        <dbReference type="Proteomes" id="UP000008888"/>
    </source>
</evidence>
<gene>
    <name evidence="2" type="ordered locus">Metme_1528</name>
</gene>